<dbReference type="InterPro" id="IPR030456">
    <property type="entry name" value="TF_fork_head_CS_2"/>
</dbReference>
<evidence type="ECO:0000256" key="2">
    <source>
        <dbReference type="ARBA" id="ARBA00023125"/>
    </source>
</evidence>
<dbReference type="Gene3D" id="1.10.10.10">
    <property type="entry name" value="Winged helix-like DNA-binding domain superfamily/Winged helix DNA-binding domain"/>
    <property type="match status" value="1"/>
</dbReference>
<dbReference type="GO" id="GO:0009653">
    <property type="term" value="P:anatomical structure morphogenesis"/>
    <property type="evidence" value="ECO:0007669"/>
    <property type="project" value="TreeGrafter"/>
</dbReference>
<reference evidence="7 8" key="1">
    <citation type="journal article" date="2022" name="Nat. Ecol. Evol.">
        <title>A masculinizing supergene underlies an exaggerated male reproductive morph in a spider.</title>
        <authorList>
            <person name="Hendrickx F."/>
            <person name="De Corte Z."/>
            <person name="Sonet G."/>
            <person name="Van Belleghem S.M."/>
            <person name="Kostlbacher S."/>
            <person name="Vangestel C."/>
        </authorList>
    </citation>
    <scope>NUCLEOTIDE SEQUENCE [LARGE SCALE GENOMIC DNA]</scope>
    <source>
        <strain evidence="7">W744_W776</strain>
    </source>
</reference>
<keyword evidence="3 4" id="KW-0539">Nucleus</keyword>
<dbReference type="PANTHER" id="PTHR11829">
    <property type="entry name" value="FORKHEAD BOX PROTEIN"/>
    <property type="match status" value="1"/>
</dbReference>
<sequence>MLAHKTFPDCAPAMPSPNYMTPSSMPVSMNYPTNNFTGLLTHQNMGAVAPSCMTQPMPPLSSMTTLHPASDIPNFDYAMAGQMDISMALAQKSRTDKFRRTFSQAKPPYSYISLITMAINNHPSKMLTLSEIYQFIVDTFPYYRQNQQRWQNSIRHSLSFNDCFVKVARTPDKPGKGSFWTLHPDSTNMFENGCYLRRQKRFKCSKKEELRQTQKCQKRESSSPTRSTNSDMKLDAQKQQQVKSVDSPPLMPITSPQVHQINDSYQQMYHQQPQTNSDYHKNRLDCCKQELSFSQMKYAESCAMIDPAIDNHQDIMKTFVDFLSQPPLKTEQGSHSFSSTNHPFSINSIISQTDSRMDPRLYEMAPPPYSSYGSSFQPNDGMSSYLHSTPYYSMPQPVTTAL</sequence>
<dbReference type="InterPro" id="IPR001766">
    <property type="entry name" value="Fork_head_dom"/>
</dbReference>
<dbReference type="EMBL" id="JAFNEN010000083">
    <property type="protein sequence ID" value="KAG8195608.1"/>
    <property type="molecule type" value="Genomic_DNA"/>
</dbReference>
<keyword evidence="8" id="KW-1185">Reference proteome</keyword>
<dbReference type="PRINTS" id="PR00053">
    <property type="entry name" value="FORKHEAD"/>
</dbReference>
<dbReference type="AlphaFoldDB" id="A0AAV6VHQ8"/>
<dbReference type="InterPro" id="IPR018122">
    <property type="entry name" value="TF_fork_head_CS_1"/>
</dbReference>
<comment type="caution">
    <text evidence="7">The sequence shown here is derived from an EMBL/GenBank/DDBJ whole genome shotgun (WGS) entry which is preliminary data.</text>
</comment>
<dbReference type="PROSITE" id="PS50039">
    <property type="entry name" value="FORK_HEAD_3"/>
    <property type="match status" value="1"/>
</dbReference>
<dbReference type="GO" id="GO:0000978">
    <property type="term" value="F:RNA polymerase II cis-regulatory region sequence-specific DNA binding"/>
    <property type="evidence" value="ECO:0007669"/>
    <property type="project" value="TreeGrafter"/>
</dbReference>
<accession>A0AAV6VHQ8</accession>
<evidence type="ECO:0000256" key="4">
    <source>
        <dbReference type="PROSITE-ProRule" id="PRU00089"/>
    </source>
</evidence>
<feature type="DNA-binding region" description="Fork-head" evidence="4">
    <location>
        <begin position="106"/>
        <end position="200"/>
    </location>
</feature>
<dbReference type="SMART" id="SM00339">
    <property type="entry name" value="FH"/>
    <property type="match status" value="1"/>
</dbReference>
<feature type="region of interest" description="Disordered" evidence="5">
    <location>
        <begin position="213"/>
        <end position="250"/>
    </location>
</feature>
<evidence type="ECO:0000256" key="3">
    <source>
        <dbReference type="ARBA" id="ARBA00023242"/>
    </source>
</evidence>
<evidence type="ECO:0000313" key="8">
    <source>
        <dbReference type="Proteomes" id="UP000827092"/>
    </source>
</evidence>
<evidence type="ECO:0000313" key="7">
    <source>
        <dbReference type="EMBL" id="KAG8195608.1"/>
    </source>
</evidence>
<dbReference type="InterPro" id="IPR050211">
    <property type="entry name" value="FOX_domain-containing"/>
</dbReference>
<dbReference type="InterPro" id="IPR036388">
    <property type="entry name" value="WH-like_DNA-bd_sf"/>
</dbReference>
<dbReference type="GO" id="GO:0030154">
    <property type="term" value="P:cell differentiation"/>
    <property type="evidence" value="ECO:0007669"/>
    <property type="project" value="TreeGrafter"/>
</dbReference>
<feature type="compositionally biased region" description="Polar residues" evidence="5">
    <location>
        <begin position="222"/>
        <end position="244"/>
    </location>
</feature>
<keyword evidence="2 4" id="KW-0238">DNA-binding</keyword>
<dbReference type="Pfam" id="PF00250">
    <property type="entry name" value="Forkhead"/>
    <property type="match status" value="1"/>
</dbReference>
<dbReference type="PANTHER" id="PTHR11829:SF380">
    <property type="entry name" value="PROTEIN FORK HEAD"/>
    <property type="match status" value="1"/>
</dbReference>
<dbReference type="PROSITE" id="PS00657">
    <property type="entry name" value="FORK_HEAD_1"/>
    <property type="match status" value="1"/>
</dbReference>
<comment type="subcellular location">
    <subcellularLocation>
        <location evidence="1 4">Nucleus</location>
    </subcellularLocation>
</comment>
<dbReference type="PROSITE" id="PS00658">
    <property type="entry name" value="FORK_HEAD_2"/>
    <property type="match status" value="1"/>
</dbReference>
<dbReference type="GO" id="GO:0005634">
    <property type="term" value="C:nucleus"/>
    <property type="evidence" value="ECO:0007669"/>
    <property type="project" value="UniProtKB-SubCell"/>
</dbReference>
<proteinExistence type="predicted"/>
<feature type="domain" description="Fork-head" evidence="6">
    <location>
        <begin position="106"/>
        <end position="200"/>
    </location>
</feature>
<dbReference type="GO" id="GO:0000981">
    <property type="term" value="F:DNA-binding transcription factor activity, RNA polymerase II-specific"/>
    <property type="evidence" value="ECO:0007669"/>
    <property type="project" value="TreeGrafter"/>
</dbReference>
<name>A0AAV6VHQ8_9ARAC</name>
<dbReference type="SUPFAM" id="SSF46785">
    <property type="entry name" value="Winged helix' DNA-binding domain"/>
    <property type="match status" value="1"/>
</dbReference>
<dbReference type="InterPro" id="IPR036390">
    <property type="entry name" value="WH_DNA-bd_sf"/>
</dbReference>
<evidence type="ECO:0000259" key="6">
    <source>
        <dbReference type="PROSITE" id="PS50039"/>
    </source>
</evidence>
<evidence type="ECO:0000256" key="5">
    <source>
        <dbReference type="SAM" id="MobiDB-lite"/>
    </source>
</evidence>
<organism evidence="7 8">
    <name type="scientific">Oedothorax gibbosus</name>
    <dbReference type="NCBI Taxonomy" id="931172"/>
    <lineage>
        <taxon>Eukaryota</taxon>
        <taxon>Metazoa</taxon>
        <taxon>Ecdysozoa</taxon>
        <taxon>Arthropoda</taxon>
        <taxon>Chelicerata</taxon>
        <taxon>Arachnida</taxon>
        <taxon>Araneae</taxon>
        <taxon>Araneomorphae</taxon>
        <taxon>Entelegynae</taxon>
        <taxon>Araneoidea</taxon>
        <taxon>Linyphiidae</taxon>
        <taxon>Erigoninae</taxon>
        <taxon>Oedothorax</taxon>
    </lineage>
</organism>
<dbReference type="FunFam" id="1.10.10.10:FF:000042">
    <property type="entry name" value="hepatocyte nuclear factor 3-beta"/>
    <property type="match status" value="1"/>
</dbReference>
<dbReference type="Proteomes" id="UP000827092">
    <property type="component" value="Unassembled WGS sequence"/>
</dbReference>
<protein>
    <recommendedName>
        <fullName evidence="6">Fork-head domain-containing protein</fullName>
    </recommendedName>
</protein>
<gene>
    <name evidence="7" type="ORF">JTE90_017905</name>
</gene>
<evidence type="ECO:0000256" key="1">
    <source>
        <dbReference type="ARBA" id="ARBA00004123"/>
    </source>
</evidence>